<organism evidence="3 4">
    <name type="scientific">Acidisarcina polymorpha</name>
    <dbReference type="NCBI Taxonomy" id="2211140"/>
    <lineage>
        <taxon>Bacteria</taxon>
        <taxon>Pseudomonadati</taxon>
        <taxon>Acidobacteriota</taxon>
        <taxon>Terriglobia</taxon>
        <taxon>Terriglobales</taxon>
        <taxon>Acidobacteriaceae</taxon>
        <taxon>Acidisarcina</taxon>
    </lineage>
</organism>
<evidence type="ECO:0000256" key="1">
    <source>
        <dbReference type="SAM" id="MobiDB-lite"/>
    </source>
</evidence>
<dbReference type="InterPro" id="IPR014550">
    <property type="entry name" value="UCP028704_OpgC"/>
</dbReference>
<keyword evidence="2" id="KW-0812">Transmembrane</keyword>
<evidence type="ECO:0000256" key="2">
    <source>
        <dbReference type="SAM" id="Phobius"/>
    </source>
</evidence>
<dbReference type="Proteomes" id="UP000253606">
    <property type="component" value="Chromosome"/>
</dbReference>
<feature type="transmembrane region" description="Helical" evidence="2">
    <location>
        <begin position="234"/>
        <end position="253"/>
    </location>
</feature>
<feature type="transmembrane region" description="Helical" evidence="2">
    <location>
        <begin position="109"/>
        <end position="134"/>
    </location>
</feature>
<dbReference type="RefSeq" id="WP_114207892.1">
    <property type="nucleotide sequence ID" value="NZ_CP030840.1"/>
</dbReference>
<gene>
    <name evidence="3" type="ORF">ACPOL_3481</name>
</gene>
<evidence type="ECO:0000313" key="4">
    <source>
        <dbReference type="Proteomes" id="UP000253606"/>
    </source>
</evidence>
<feature type="transmembrane region" description="Helical" evidence="2">
    <location>
        <begin position="40"/>
        <end position="62"/>
    </location>
</feature>
<feature type="region of interest" description="Disordered" evidence="1">
    <location>
        <begin position="369"/>
        <end position="394"/>
    </location>
</feature>
<dbReference type="PANTHER" id="PTHR38592">
    <property type="entry name" value="BLL4819 PROTEIN"/>
    <property type="match status" value="1"/>
</dbReference>
<feature type="compositionally biased region" description="Basic and acidic residues" evidence="1">
    <location>
        <begin position="369"/>
        <end position="379"/>
    </location>
</feature>
<protein>
    <submittedName>
        <fullName evidence="3">OpgC protein</fullName>
    </submittedName>
</protein>
<dbReference type="Pfam" id="PF10129">
    <property type="entry name" value="OpgC_C"/>
    <property type="match status" value="1"/>
</dbReference>
<proteinExistence type="predicted"/>
<dbReference type="KEGG" id="abas:ACPOL_3481"/>
<feature type="transmembrane region" description="Helical" evidence="2">
    <location>
        <begin position="338"/>
        <end position="359"/>
    </location>
</feature>
<accession>A0A2Z5G2K7</accession>
<keyword evidence="2" id="KW-0472">Membrane</keyword>
<keyword evidence="2" id="KW-1133">Transmembrane helix</keyword>
<dbReference type="AlphaFoldDB" id="A0A2Z5G2K7"/>
<name>A0A2Z5G2K7_9BACT</name>
<feature type="transmembrane region" description="Helical" evidence="2">
    <location>
        <begin position="273"/>
        <end position="293"/>
    </location>
</feature>
<evidence type="ECO:0000313" key="3">
    <source>
        <dbReference type="EMBL" id="AXC12766.1"/>
    </source>
</evidence>
<feature type="transmembrane region" description="Helical" evidence="2">
    <location>
        <begin position="141"/>
        <end position="163"/>
    </location>
</feature>
<feature type="transmembrane region" description="Helical" evidence="2">
    <location>
        <begin position="203"/>
        <end position="222"/>
    </location>
</feature>
<keyword evidence="4" id="KW-1185">Reference proteome</keyword>
<dbReference type="OrthoDB" id="9775975at2"/>
<dbReference type="PANTHER" id="PTHR38592:SF3">
    <property type="entry name" value="BLL4819 PROTEIN"/>
    <property type="match status" value="1"/>
</dbReference>
<reference evidence="3 4" key="1">
    <citation type="journal article" date="2018" name="Front. Microbiol.">
        <title>Hydrolytic Capabilities as a Key to Environmental Success: Chitinolytic and Cellulolytic Acidobacteria From Acidic Sub-arctic Soils and Boreal Peatlands.</title>
        <authorList>
            <person name="Belova S.E."/>
            <person name="Ravin N.V."/>
            <person name="Pankratov T.A."/>
            <person name="Rakitin A.L."/>
            <person name="Ivanova A.A."/>
            <person name="Beletsky A.V."/>
            <person name="Mardanov A.V."/>
            <person name="Sinninghe Damste J.S."/>
            <person name="Dedysh S.N."/>
        </authorList>
    </citation>
    <scope>NUCLEOTIDE SEQUENCE [LARGE SCALE GENOMIC DNA]</scope>
    <source>
        <strain evidence="3 4">SBC82</strain>
    </source>
</reference>
<sequence>MKFPKLPRKPELDALRGLFLVWMTLTHLPTHFSDLVNQPFGFVSSAEGFVFLSALLVARLYIHQAALDEAGLRSKLWRRALKIYGYHLLMLSLAFTVAAGLAVTTHRTAIYNLLNFYIAHPVVAVVGSVLLLYCPPLLDILPMYVIFLAGTPLVLSAAVRWGWNRIIAMSLAVWLLAQFGLRDAVHNAVIHITHLPIPLQETGAFNLFAWQWIWIAGMWLGAKSAQGPLPISRVPGKVVALCAVVCAFFIGVRHEWFGSRLTQQTLSTMLDKWSIGPLRLLNLVAFTIVLYWLRKPVLRLVAVEPFLTLGKASLEVFCAHVFFVFFGLALLYGEMTQLHGYLAIGLLVFTFTGLILVALREVRRRRDGKERAAEGEKSSESTIPLPPTVSRFAE</sequence>
<feature type="transmembrane region" description="Helical" evidence="2">
    <location>
        <begin position="314"/>
        <end position="332"/>
    </location>
</feature>
<feature type="transmembrane region" description="Helical" evidence="2">
    <location>
        <begin position="83"/>
        <end position="103"/>
    </location>
</feature>
<dbReference type="PIRSF" id="PIRSF028704">
    <property type="entry name" value="UPC028704"/>
    <property type="match status" value="1"/>
</dbReference>
<dbReference type="EMBL" id="CP030840">
    <property type="protein sequence ID" value="AXC12766.1"/>
    <property type="molecule type" value="Genomic_DNA"/>
</dbReference>